<evidence type="ECO:0000259" key="10">
    <source>
        <dbReference type="PROSITE" id="PS50994"/>
    </source>
</evidence>
<accession>A0A2N9H619</accession>
<keyword evidence="4" id="KW-0540">Nuclease</keyword>
<dbReference type="InterPro" id="IPR023780">
    <property type="entry name" value="Chromo_domain"/>
</dbReference>
<dbReference type="InterPro" id="IPR041373">
    <property type="entry name" value="RT_RNaseH"/>
</dbReference>
<dbReference type="CDD" id="cd09274">
    <property type="entry name" value="RNase_HI_RT_Ty3"/>
    <property type="match status" value="1"/>
</dbReference>
<proteinExistence type="predicted"/>
<keyword evidence="5" id="KW-0255">Endonuclease</keyword>
<reference evidence="11" key="1">
    <citation type="submission" date="2018-02" db="EMBL/GenBank/DDBJ databases">
        <authorList>
            <person name="Cohen D.B."/>
            <person name="Kent A.D."/>
        </authorList>
    </citation>
    <scope>NUCLEOTIDE SEQUENCE</scope>
</reference>
<dbReference type="InterPro" id="IPR016197">
    <property type="entry name" value="Chromo-like_dom_sf"/>
</dbReference>
<evidence type="ECO:0000256" key="5">
    <source>
        <dbReference type="ARBA" id="ARBA00022759"/>
    </source>
</evidence>
<dbReference type="EMBL" id="OIVN01002899">
    <property type="protein sequence ID" value="SPD07325.1"/>
    <property type="molecule type" value="Genomic_DNA"/>
</dbReference>
<evidence type="ECO:0000256" key="7">
    <source>
        <dbReference type="ARBA" id="ARBA00022918"/>
    </source>
</evidence>
<protein>
    <recommendedName>
        <fullName evidence="1">RNA-directed DNA polymerase</fullName>
        <ecNumber evidence="1">2.7.7.49</ecNumber>
    </recommendedName>
</protein>
<dbReference type="Gene3D" id="3.10.10.10">
    <property type="entry name" value="HIV Type 1 Reverse Transcriptase, subunit A, domain 1"/>
    <property type="match status" value="1"/>
</dbReference>
<name>A0A2N9H619_FAGSY</name>
<dbReference type="SUPFAM" id="SSF54160">
    <property type="entry name" value="Chromo domain-like"/>
    <property type="match status" value="1"/>
</dbReference>
<gene>
    <name evidence="11" type="ORF">FSB_LOCUS35207</name>
</gene>
<dbReference type="PROSITE" id="PS50013">
    <property type="entry name" value="CHROMO_2"/>
    <property type="match status" value="1"/>
</dbReference>
<dbReference type="InterPro" id="IPR043128">
    <property type="entry name" value="Rev_trsase/Diguanyl_cyclase"/>
</dbReference>
<dbReference type="Pfam" id="PF00385">
    <property type="entry name" value="Chromo"/>
    <property type="match status" value="1"/>
</dbReference>
<dbReference type="Pfam" id="PF03732">
    <property type="entry name" value="Retrotrans_gag"/>
    <property type="match status" value="1"/>
</dbReference>
<evidence type="ECO:0000256" key="8">
    <source>
        <dbReference type="SAM" id="MobiDB-lite"/>
    </source>
</evidence>
<dbReference type="GO" id="GO:0003964">
    <property type="term" value="F:RNA-directed DNA polymerase activity"/>
    <property type="evidence" value="ECO:0007669"/>
    <property type="project" value="UniProtKB-KW"/>
</dbReference>
<dbReference type="GO" id="GO:0016787">
    <property type="term" value="F:hydrolase activity"/>
    <property type="evidence" value="ECO:0007669"/>
    <property type="project" value="UniProtKB-KW"/>
</dbReference>
<dbReference type="GO" id="GO:0003676">
    <property type="term" value="F:nucleic acid binding"/>
    <property type="evidence" value="ECO:0007669"/>
    <property type="project" value="InterPro"/>
</dbReference>
<dbReference type="PANTHER" id="PTHR35046:SF9">
    <property type="entry name" value="RNA-DIRECTED DNA POLYMERASE"/>
    <property type="match status" value="1"/>
</dbReference>
<dbReference type="InterPro" id="IPR056924">
    <property type="entry name" value="SH3_Tf2-1"/>
</dbReference>
<evidence type="ECO:0000313" key="11">
    <source>
        <dbReference type="EMBL" id="SPD07325.1"/>
    </source>
</evidence>
<dbReference type="GO" id="GO:0004519">
    <property type="term" value="F:endonuclease activity"/>
    <property type="evidence" value="ECO:0007669"/>
    <property type="project" value="UniProtKB-KW"/>
</dbReference>
<feature type="domain" description="Chromo" evidence="9">
    <location>
        <begin position="1305"/>
        <end position="1341"/>
    </location>
</feature>
<evidence type="ECO:0000256" key="6">
    <source>
        <dbReference type="ARBA" id="ARBA00022801"/>
    </source>
</evidence>
<dbReference type="SUPFAM" id="SSF56672">
    <property type="entry name" value="DNA/RNA polymerases"/>
    <property type="match status" value="1"/>
</dbReference>
<keyword evidence="3" id="KW-0548">Nucleotidyltransferase</keyword>
<dbReference type="InterPro" id="IPR001584">
    <property type="entry name" value="Integrase_cat-core"/>
</dbReference>
<keyword evidence="7" id="KW-0695">RNA-directed DNA polymerase</keyword>
<dbReference type="EC" id="2.7.7.49" evidence="1"/>
<dbReference type="InterPro" id="IPR000953">
    <property type="entry name" value="Chromo/chromo_shadow_dom"/>
</dbReference>
<dbReference type="Pfam" id="PF24626">
    <property type="entry name" value="SH3_Tf2-1"/>
    <property type="match status" value="1"/>
</dbReference>
<evidence type="ECO:0000256" key="3">
    <source>
        <dbReference type="ARBA" id="ARBA00022695"/>
    </source>
</evidence>
<dbReference type="Pfam" id="PF17917">
    <property type="entry name" value="RT_RNaseH"/>
    <property type="match status" value="1"/>
</dbReference>
<sequence>MSSIEPQSSSEPRQTLEDITRSIQDFSTQNQGLAAVLARLDARLATIEASQRGANHNDTPPLGHDRHNNFDRGPVGGRGHNDTPPLGHDCHFHRGPGGGQDRHNDHRDFREPEDRMTHIKIEAPTFDGSLDPWVFTDWALLYWDEVTNNLIRRQEPPITDWPEIKQHLSRNYLPPTYRSALLEKWNNLRQGHRSVTDYLEQFQEYKRHCQIAEEEVVTLDRFKNCELAAKSFFVRRSDTRNTTTYPQSSVYRPPKANPASAPLGKDDKGKGIVTEPTKLGSRLQCFKCNGFGHVTSKFPSKTLLIQEEDGKEDDMEELVYDPNVEGIQDDGEEWEDEPNYLGCIRAISPHTIIFEDHPDVPRVNVVRCALAQQRDNIDWQRCAIFQTYTKCEDKTCRVIIDSGSCINAVSSTLVSRLGLKLVPHPNPYKVSWVDITSIPIKERGLVSIQFLTYKDDIWCDVLPMDVGHIILGRPWLYDLDVTLHGRSNSCSFVFEGKKIKLTSLQPKPIEVNKKREVMAPKGLNIISHKAFERVANQESVVLVLVAREVPLALHEEPPEEVKSVLNEFQDVFPEDLPNHLPPMRDIQHAIDFVPGATLPNLPHYRLNPIAHAELQRQVDALLQKGFIRESLSSCVVLALLTPKKDGTWRMCVDSRAINKITVKYRFPIPRLDDMLDMMAGATIFSKIDLKSRYHQIRVRSVYFDDILIYSKSKAQHLDHLTQICIALRKESLYGNLKKCSFFTDRVIFLGFIVSSAGEFKWTNAATKAFTKIKKKMTEAPVMRLPNFTKPFEVECDASGLGIGGVLSQERHPVAYFSEKLNDAKLKYSTYDKEFYAIVRSLWHWQHYLLPHEFVIYSDHEALRYLQSQKHLNFRHGQWVEFLQRYSFVVKHRAGIENKAADALSHRLSLLSIMSVEVTGFERLKEDYDSCPDFGELYSNLRSTPHPTQDDYFLQNGYFFKANRLCIPHTSMRDFLVWEIHAGVGQCRTCQLAKHRKQNTGLYTPLPVPDHPWQDVSMDFVLGLPRTFRKHDSILVVVDRFSKMAHFIPCSKTSDASKIAKLYFDEIVKLYGTKLKFSTAFHPQTDGQTEVVNQSLGNLLRCLVGEANRNWDLILPTAQLAFNSSANRTIGISPFEVVHGYPPKKPLDLLPMSPHVRVSEFAEAFAQHLHDLHHEIRNKIQASNFQYKIHADTRRRHMEFQVGDYVMIRIRLERFPSRSVKKLQARSAGPFKILKRVGPNAYLLVLPPNYGISSTFNIKDLVAFKGTAVIPDTPFDEPLPDPIDIPLPILAPLNLPYSRKEHIDAILDEQIISTKDGGVQRFLVRWQGCPTSNCTWITRDEL</sequence>
<dbReference type="InterPro" id="IPR012337">
    <property type="entry name" value="RNaseH-like_sf"/>
</dbReference>
<feature type="domain" description="Integrase catalytic" evidence="10">
    <location>
        <begin position="1036"/>
        <end position="1141"/>
    </location>
</feature>
<dbReference type="Gene3D" id="2.40.70.10">
    <property type="entry name" value="Acid Proteases"/>
    <property type="match status" value="1"/>
</dbReference>
<dbReference type="CDD" id="cd00303">
    <property type="entry name" value="retropepsin_like"/>
    <property type="match status" value="1"/>
</dbReference>
<dbReference type="PANTHER" id="PTHR35046">
    <property type="entry name" value="ZINC KNUCKLE (CCHC-TYPE) FAMILY PROTEIN"/>
    <property type="match status" value="1"/>
</dbReference>
<feature type="region of interest" description="Disordered" evidence="8">
    <location>
        <begin position="243"/>
        <end position="273"/>
    </location>
</feature>
<evidence type="ECO:0000256" key="1">
    <source>
        <dbReference type="ARBA" id="ARBA00012493"/>
    </source>
</evidence>
<evidence type="ECO:0000256" key="4">
    <source>
        <dbReference type="ARBA" id="ARBA00022722"/>
    </source>
</evidence>
<dbReference type="CDD" id="cd01647">
    <property type="entry name" value="RT_LTR"/>
    <property type="match status" value="1"/>
</dbReference>
<dbReference type="GO" id="GO:0015074">
    <property type="term" value="P:DNA integration"/>
    <property type="evidence" value="ECO:0007669"/>
    <property type="project" value="InterPro"/>
</dbReference>
<dbReference type="Gene3D" id="3.10.20.370">
    <property type="match status" value="1"/>
</dbReference>
<keyword evidence="2" id="KW-0808">Transferase</keyword>
<dbReference type="Gene3D" id="3.30.420.10">
    <property type="entry name" value="Ribonuclease H-like superfamily/Ribonuclease H"/>
    <property type="match status" value="1"/>
</dbReference>
<dbReference type="InterPro" id="IPR043502">
    <property type="entry name" value="DNA/RNA_pol_sf"/>
</dbReference>
<dbReference type="InterPro" id="IPR036397">
    <property type="entry name" value="RNaseH_sf"/>
</dbReference>
<dbReference type="Pfam" id="PF00078">
    <property type="entry name" value="RVT_1"/>
    <property type="match status" value="2"/>
</dbReference>
<evidence type="ECO:0000256" key="2">
    <source>
        <dbReference type="ARBA" id="ARBA00022679"/>
    </source>
</evidence>
<dbReference type="Gene3D" id="3.30.70.270">
    <property type="match status" value="2"/>
</dbReference>
<dbReference type="InterPro" id="IPR021109">
    <property type="entry name" value="Peptidase_aspartic_dom_sf"/>
</dbReference>
<dbReference type="InterPro" id="IPR005162">
    <property type="entry name" value="Retrotrans_gag_dom"/>
</dbReference>
<dbReference type="InterPro" id="IPR000477">
    <property type="entry name" value="RT_dom"/>
</dbReference>
<organism evidence="11">
    <name type="scientific">Fagus sylvatica</name>
    <name type="common">Beechnut</name>
    <dbReference type="NCBI Taxonomy" id="28930"/>
    <lineage>
        <taxon>Eukaryota</taxon>
        <taxon>Viridiplantae</taxon>
        <taxon>Streptophyta</taxon>
        <taxon>Embryophyta</taxon>
        <taxon>Tracheophyta</taxon>
        <taxon>Spermatophyta</taxon>
        <taxon>Magnoliopsida</taxon>
        <taxon>eudicotyledons</taxon>
        <taxon>Gunneridae</taxon>
        <taxon>Pentapetalae</taxon>
        <taxon>rosids</taxon>
        <taxon>fabids</taxon>
        <taxon>Fagales</taxon>
        <taxon>Fagaceae</taxon>
        <taxon>Fagus</taxon>
    </lineage>
</organism>
<dbReference type="PROSITE" id="PS50994">
    <property type="entry name" value="INTEGRASE"/>
    <property type="match status" value="1"/>
</dbReference>
<keyword evidence="6" id="KW-0378">Hydrolase</keyword>
<dbReference type="SUPFAM" id="SSF53098">
    <property type="entry name" value="Ribonuclease H-like"/>
    <property type="match status" value="1"/>
</dbReference>
<evidence type="ECO:0000259" key="9">
    <source>
        <dbReference type="PROSITE" id="PS50013"/>
    </source>
</evidence>